<organism evidence="2 3">
    <name type="scientific">Burkholderia lata (strain ATCC 17760 / DSM 23089 / LMG 22485 / NCIMB 9086 / R18194 / 383)</name>
    <dbReference type="NCBI Taxonomy" id="482957"/>
    <lineage>
        <taxon>Bacteria</taxon>
        <taxon>Pseudomonadati</taxon>
        <taxon>Pseudomonadota</taxon>
        <taxon>Betaproteobacteria</taxon>
        <taxon>Burkholderiales</taxon>
        <taxon>Burkholderiaceae</taxon>
        <taxon>Burkholderia</taxon>
        <taxon>Burkholderia cepacia complex</taxon>
    </lineage>
</organism>
<evidence type="ECO:0000256" key="1">
    <source>
        <dbReference type="SAM" id="MobiDB-lite"/>
    </source>
</evidence>
<evidence type="ECO:0000313" key="2">
    <source>
        <dbReference type="EMBL" id="VWC65505.1"/>
    </source>
</evidence>
<protein>
    <submittedName>
        <fullName evidence="2">Uncharacterized protein</fullName>
    </submittedName>
</protein>
<accession>A0A6P2TNP2</accession>
<dbReference type="RefSeq" id="WP_175010365.1">
    <property type="nucleotide sequence ID" value="NZ_CABVQN010000001.1"/>
</dbReference>
<feature type="region of interest" description="Disordered" evidence="1">
    <location>
        <begin position="185"/>
        <end position="211"/>
    </location>
</feature>
<reference evidence="2 3" key="1">
    <citation type="submission" date="2019-09" db="EMBL/GenBank/DDBJ databases">
        <authorList>
            <person name="Depoorter E."/>
        </authorList>
    </citation>
    <scope>NUCLEOTIDE SEQUENCE [LARGE SCALE GENOMIC DNA]</scope>
    <source>
        <strain evidence="2">R-39750</strain>
    </source>
</reference>
<dbReference type="EMBL" id="CABVQN010000001">
    <property type="protein sequence ID" value="VWC65505.1"/>
    <property type="molecule type" value="Genomic_DNA"/>
</dbReference>
<proteinExistence type="predicted"/>
<gene>
    <name evidence="2" type="ORF">BLA39750_00133</name>
</gene>
<dbReference type="Proteomes" id="UP000494110">
    <property type="component" value="Unassembled WGS sequence"/>
</dbReference>
<name>A0A6P2TNP2_BURL3</name>
<sequence length="211" mass="23487">MSWTVDGTPVPVAPLGDLTPAEVLYDFDGPQIYIAYDSGRPLFVYVSDICELEECMRLLVVPVSRQIVANLKNGDLTLCDVLRQPWLHAVDQAFDGVIRAAWYIDAGLDAVPDGFKPVEGTLLTAELEAARMNDPVFVVDSPNEALNSPEDQPVIEAEPTHIHSHAGVIFRYSYTIELVDAPNLDHLPDPDERQLNQWVPNDDTTRPPYLH</sequence>
<evidence type="ECO:0000313" key="3">
    <source>
        <dbReference type="Proteomes" id="UP000494110"/>
    </source>
</evidence>
<dbReference type="AlphaFoldDB" id="A0A6P2TNP2"/>